<gene>
    <name evidence="1" type="ORF">INT47_007222</name>
</gene>
<keyword evidence="2" id="KW-1185">Reference proteome</keyword>
<proteinExistence type="predicted"/>
<dbReference type="EMBL" id="JAEPRD010000037">
    <property type="protein sequence ID" value="KAG2205437.1"/>
    <property type="molecule type" value="Genomic_DNA"/>
</dbReference>
<reference evidence="1" key="1">
    <citation type="submission" date="2020-12" db="EMBL/GenBank/DDBJ databases">
        <title>Metabolic potential, ecology and presence of endohyphal bacteria is reflected in genomic diversity of Mucoromycotina.</title>
        <authorList>
            <person name="Muszewska A."/>
            <person name="Okrasinska A."/>
            <person name="Steczkiewicz K."/>
            <person name="Drgas O."/>
            <person name="Orlowska M."/>
            <person name="Perlinska-Lenart U."/>
            <person name="Aleksandrzak-Piekarczyk T."/>
            <person name="Szatraj K."/>
            <person name="Zielenkiewicz U."/>
            <person name="Pilsyk S."/>
            <person name="Malc E."/>
            <person name="Mieczkowski P."/>
            <person name="Kruszewska J.S."/>
            <person name="Biernat P."/>
            <person name="Pawlowska J."/>
        </authorList>
    </citation>
    <scope>NUCLEOTIDE SEQUENCE</scope>
    <source>
        <strain evidence="1">WA0000017839</strain>
    </source>
</reference>
<protein>
    <submittedName>
        <fullName evidence="1">Uncharacterized protein</fullName>
    </submittedName>
</protein>
<evidence type="ECO:0000313" key="2">
    <source>
        <dbReference type="Proteomes" id="UP000603453"/>
    </source>
</evidence>
<evidence type="ECO:0000313" key="1">
    <source>
        <dbReference type="EMBL" id="KAG2205437.1"/>
    </source>
</evidence>
<comment type="caution">
    <text evidence="1">The sequence shown here is derived from an EMBL/GenBank/DDBJ whole genome shotgun (WGS) entry which is preliminary data.</text>
</comment>
<accession>A0A8H7R7W4</accession>
<sequence>MPLISLLKEKFATAPIQDRESVVSNLASANTEDAKYYKGLIILQKLYDEVMIQEEPSKVREGTDTEIALLNEMQSHLNTITIKDKRFRELNTRFHLLIYPFEATKTIEFIKNGLRLDLVTQKQEQQQAEKEDLPVKATKSVLDNNLIDGKNLLRESIENFKCNGDIDIDVLAFPVIKDIMAEQDPMAADTEIALLKKLFMHPTEDIFGNDILDRLVRLWKLQNTENYQKANEWELENLPFNNFTLSQLNFLIECASDIVLLVPNFVQAYIEKLIPVQYFSKYSCGESITYWDDDENILHQYLCQLEEFSQKLSDIYFYFKTAVKFYLLRVDIIRNDFKETSLIQFLTGASTNAIVASPIPSRLQNSFISNKTYGDSSSNNEAPNVQLNIPLLSYHDITEEDKLLVIKEYLTGLITEEKLTVSIESLGAYMDYHNILKPLYLELMLKLSPKTQDSWSTALGAEKYENLVTESFVSFAPSTLNASIKRKPEDTINLVVRTKNVQHLSIRVFQINMENYSRLHMDGTEKTIADKNNNIDLDGLCPTWEKDIYLSSEPAIRVKTSNFVFGEEGFGPNVFKGRGLWVIEFVGNKNQCRAIIQKGYLRHVIQESTAGHVVKILDERGGSLVNPKIWCGNQYYQADQLNNIVIPYLASEDDIKAKKMLLISESDEFCELVGFHHLAENYQLNADFYVNPEMISFNKKATVVVNPRLTINGVSAPLSLLEDTSLCVECTNVDGVKNSTSYQMLNQTSDSIYFAFMVPERLTTLNFILSTKIKSLNNQAQSMNVQHNITYSTPLNKNGVPASVHLKKEIDDNYFIYAFGTNGEPKNDYEISIKLKHAFIQYRQVEVTLKSNAEGYVNLGKLANIQWIEYSNAQGAYKQWTINNDKQGLLPPAICVSADTPFNVAFLTASTSGSLYSLYKIGVRETLVENMSASIKRNDNHISISELPEGEYMLYLGSNVEGRKQIKCSVIFSQIDFNANNTASNENNINDYVWRNWIIGKNAYAKQNGIVLQKALKISDIHADDDNKTVIIQLQNWSSKAFVAVTTSTFVPTSSECLTILMNNRSLERPFVHDNNVTSRSLFLNDKQLGEEYQYVLNRARSEKWAGSNLTKPGLLMHPKKNASTVSTSRILESAITKSDNLASVRCRKSKQGVHFDGLRCGGNQTMFNSNESSLSFLNHSSPVLVLPIPEDGKITIARDALGFGGDFLQAIAISGDQVVSRTVVLSRMPDSPLFQYNDLRQKTSSNKALIRSKVVKILQPDEKLSISTDEFETIDSFEKLCDTIKNISFVSEFSKEYEFLQSWTKFDGEQKLKSYEERVCHELNIWLKHKDPIFFKDYVKPAIKCKVQKSFVDLYLIDGDLSEYSSNICKFEELNVAEKAILATTQSTEVLKTILRSFKESFDEKMVDTRSDTIFDSIISGSLLNISADAISEFSSTTSSVMPMSFAYGSSPIPPSYSPTLGLYAPSSPAYSPSSPVYSLNSFGSPSNLRARGNTALSDQMSERVLSAEQNEGPLDDNDEEFQAAAKELREKAKQLQSKVVYKFTEQTSEWIETDYYNRQDSITIKQFWIDYLEHHLHCREEQEKLFLTQNFVYCISNMTEIFYVLSLMDLPLRSEVNWTKENTTRNEDKSSNNEIQISIEASPDHALMVFYRTLIESKMSSSSTSKNSDNNLMLGQELFLFDESTPIYSEECIKVNPLTTSLNSLIEYGSHVIISNASSKTLTCQVTVQIPTGAVPCKTTPYCKSKTISIDAYSTWHEVTGTFYFPSAGEFTIVPVTVSSLSGDRLLGKIEAIDVTVTAKNSDNVDIHDYTNQPQSLSSWSVLASAGSNASVIAFLEVYKKLDRIDFGLIEWRMKEKSFARQVFNVLSQQRHFFSAQLWKYGVYHQFDDIIRDLLHFNSSSLLNNVGQTFESPLICRKREDHTQVFDYYPLLNARAHPLNPSSHEILNKQFYKQYDTFLTYLSQQTNQPSNTDLVILTTYFILQDRIGDAQSTFSRIKFDGDSIDCQVQFDYINAYLKTRIPVTDQMELQIQDLNSVKEIASKYKTFGSLKWRKLFAELHEFVCEVEQGDSDIVVGSSQSTRRIQSKPVLEFEIDQRQQELVLQFANLKRIEINYYEMNIEAMFSTNPFMNDRMTSSLTSANFTWVKPSLTSQVDLPEKSAAATENNEDNDYDMIGVGQVNSVQTLNVPIPGGNKNVFVEISSVGTQSVIKRCQAYFSHKLYVHIAESFGIVRVLSGETKRPLAGVYVKTYARLKQNQKVHFWKDGYTGLNGVFDYISVTEGNALMGGNEANLKDLMYNEIDKLSILIMSADEGAVVKEVYPPLN</sequence>
<dbReference type="Proteomes" id="UP000603453">
    <property type="component" value="Unassembled WGS sequence"/>
</dbReference>
<organism evidence="1 2">
    <name type="scientific">Mucor saturninus</name>
    <dbReference type="NCBI Taxonomy" id="64648"/>
    <lineage>
        <taxon>Eukaryota</taxon>
        <taxon>Fungi</taxon>
        <taxon>Fungi incertae sedis</taxon>
        <taxon>Mucoromycota</taxon>
        <taxon>Mucoromycotina</taxon>
        <taxon>Mucoromycetes</taxon>
        <taxon>Mucorales</taxon>
        <taxon>Mucorineae</taxon>
        <taxon>Mucoraceae</taxon>
        <taxon>Mucor</taxon>
    </lineage>
</organism>
<dbReference type="OrthoDB" id="17798at2759"/>
<name>A0A8H7R7W4_9FUNG</name>